<keyword evidence="3" id="KW-0245">EGF-like domain</keyword>
<dbReference type="InterPro" id="IPR050969">
    <property type="entry name" value="Dev_Signal_Modulators"/>
</dbReference>
<dbReference type="Pfam" id="PF23106">
    <property type="entry name" value="EGF_Teneurin"/>
    <property type="match status" value="1"/>
</dbReference>
<dbReference type="Proteomes" id="UP000789595">
    <property type="component" value="Unassembled WGS sequence"/>
</dbReference>
<feature type="disulfide bond" evidence="3">
    <location>
        <begin position="17"/>
        <end position="27"/>
    </location>
</feature>
<keyword evidence="1 4" id="KW-0732">Signal</keyword>
<dbReference type="EMBL" id="CAKKNE010000001">
    <property type="protein sequence ID" value="CAH0364489.1"/>
    <property type="molecule type" value="Genomic_DNA"/>
</dbReference>
<dbReference type="PROSITE" id="PS50026">
    <property type="entry name" value="EGF_3"/>
    <property type="match status" value="2"/>
</dbReference>
<dbReference type="AlphaFoldDB" id="A0A8J2SA68"/>
<dbReference type="CDD" id="cd00054">
    <property type="entry name" value="EGF_CA"/>
    <property type="match status" value="1"/>
</dbReference>
<organism evidence="6 7">
    <name type="scientific">Pelagomonas calceolata</name>
    <dbReference type="NCBI Taxonomy" id="35677"/>
    <lineage>
        <taxon>Eukaryota</taxon>
        <taxon>Sar</taxon>
        <taxon>Stramenopiles</taxon>
        <taxon>Ochrophyta</taxon>
        <taxon>Pelagophyceae</taxon>
        <taxon>Pelagomonadales</taxon>
        <taxon>Pelagomonadaceae</taxon>
        <taxon>Pelagomonas</taxon>
    </lineage>
</organism>
<dbReference type="InterPro" id="IPR013111">
    <property type="entry name" value="EGF_extracell"/>
</dbReference>
<feature type="domain" description="EGF-like" evidence="5">
    <location>
        <begin position="110"/>
        <end position="144"/>
    </location>
</feature>
<evidence type="ECO:0000256" key="3">
    <source>
        <dbReference type="PROSITE-ProRule" id="PRU00076"/>
    </source>
</evidence>
<dbReference type="PANTHER" id="PTHR14949:SF56">
    <property type="entry name" value="EGF-LIKE-DOMAIN, MULTIPLE 7"/>
    <property type="match status" value="1"/>
</dbReference>
<dbReference type="PROSITE" id="PS00022">
    <property type="entry name" value="EGF_1"/>
    <property type="match status" value="2"/>
</dbReference>
<dbReference type="Gene3D" id="2.10.25.10">
    <property type="entry name" value="Laminin"/>
    <property type="match status" value="2"/>
</dbReference>
<dbReference type="PANTHER" id="PTHR14949">
    <property type="entry name" value="EGF-LIKE-DOMAIN, MULTIPLE 7, 8"/>
    <property type="match status" value="1"/>
</dbReference>
<dbReference type="Pfam" id="PF07974">
    <property type="entry name" value="EGF_2"/>
    <property type="match status" value="1"/>
</dbReference>
<evidence type="ECO:0000313" key="7">
    <source>
        <dbReference type="Proteomes" id="UP000789595"/>
    </source>
</evidence>
<evidence type="ECO:0000313" key="6">
    <source>
        <dbReference type="EMBL" id="CAH0364489.1"/>
    </source>
</evidence>
<proteinExistence type="predicted"/>
<gene>
    <name evidence="6" type="ORF">PECAL_1P08530</name>
</gene>
<feature type="domain" description="EGF-like" evidence="5">
    <location>
        <begin position="13"/>
        <end position="45"/>
    </location>
</feature>
<evidence type="ECO:0000256" key="2">
    <source>
        <dbReference type="ARBA" id="ARBA00023157"/>
    </source>
</evidence>
<dbReference type="PROSITE" id="PS01186">
    <property type="entry name" value="EGF_2"/>
    <property type="match status" value="2"/>
</dbReference>
<feature type="disulfide bond" evidence="3">
    <location>
        <begin position="35"/>
        <end position="44"/>
    </location>
</feature>
<name>A0A8J2SA68_9STRA</name>
<dbReference type="InterPro" id="IPR000742">
    <property type="entry name" value="EGF"/>
</dbReference>
<dbReference type="SMART" id="SM00181">
    <property type="entry name" value="EGF"/>
    <property type="match status" value="3"/>
</dbReference>
<feature type="disulfide bond" evidence="3">
    <location>
        <begin position="134"/>
        <end position="143"/>
    </location>
</feature>
<accession>A0A8J2SA68</accession>
<reference evidence="6" key="1">
    <citation type="submission" date="2021-11" db="EMBL/GenBank/DDBJ databases">
        <authorList>
            <consortium name="Genoscope - CEA"/>
            <person name="William W."/>
        </authorList>
    </citation>
    <scope>NUCLEOTIDE SEQUENCE</scope>
</reference>
<keyword evidence="7" id="KW-1185">Reference proteome</keyword>
<feature type="chain" id="PRO_5035220060" description="EGF-like domain-containing protein" evidence="4">
    <location>
        <begin position="16"/>
        <end position="730"/>
    </location>
</feature>
<dbReference type="SUPFAM" id="SSF57196">
    <property type="entry name" value="EGF/Laminin"/>
    <property type="match status" value="1"/>
</dbReference>
<comment type="caution">
    <text evidence="6">The sequence shown here is derived from an EMBL/GenBank/DDBJ whole genome shotgun (WGS) entry which is preliminary data.</text>
</comment>
<protein>
    <recommendedName>
        <fullName evidence="5">EGF-like domain-containing protein</fullName>
    </recommendedName>
</protein>
<evidence type="ECO:0000256" key="1">
    <source>
        <dbReference type="ARBA" id="ARBA00022729"/>
    </source>
</evidence>
<feature type="signal peptide" evidence="4">
    <location>
        <begin position="1"/>
        <end position="15"/>
    </location>
</feature>
<comment type="caution">
    <text evidence="3">Lacks conserved residue(s) required for the propagation of feature annotation.</text>
</comment>
<evidence type="ECO:0000256" key="4">
    <source>
        <dbReference type="SAM" id="SignalP"/>
    </source>
</evidence>
<dbReference type="OrthoDB" id="442731at2759"/>
<sequence length="730" mass="76872">MKLIVLALAAGTAVAECPNACSGHGSCGAFDECACFPNWQEADCSGRTCPFAAAHVDTPKGDLDGSADALSGPAAGVNTVNNVVVGSMVYPHGTTEQYPYMADSAGTQLTNTGHAYAECGNKGICDRGSGECECFPGYAGAGCQKATCADPTCSGHGICMNAQNLAAQDHDNVYNLWDAEVGFSCLCEPGYSGPTCASKMCKYGIDPLYYDDDVMAVRAPTARVSFSVGNLTGTKAVGDAAAFGAARKSFLEGTYAIKFYDAFGEDYETAPLSVGAKCPEVVAALEGMANDVVPKHGVACTMRGYTKSDKPVNGKGPGLQTVAYDLVFEENPGDLKPIEVNAYLDGERPTVYLADGNSTDQEFNVDIDVFPNWKGISGEFVDYFPSICHGVQFMVAKTPQNERTLGAAFTDSNSGLSADEEKLLKACLGDADGNADNNLEVYNWDYGTPNSTNTPHIVKLAPTDDSKSGMYDAGTFNLVWYGRANDNADASTNKFYFSGLPTSDTNKKFAVFPTSGVATVLATNKTAVTARFDRGATKVYTSYDTSCPELGIGHINHETIMNACLNKGDKVFLFNNRFDTADAGYGDGDGLTDAEVDQSATAGNMYEVVKVGVDAPSATTATTEDRFYFVVDKAINWDGSATAARSTSSSSLTDNGLNAVEAAWLSKLGDSATVSQLIGLQTIVKFDTSTAESYEYVAQCSGRGLCNEGNCECFAGYTGDNCNLQSALAS</sequence>
<keyword evidence="2 3" id="KW-1015">Disulfide bond</keyword>
<evidence type="ECO:0000259" key="5">
    <source>
        <dbReference type="PROSITE" id="PS50026"/>
    </source>
</evidence>
<dbReference type="Gene3D" id="2.60.120.260">
    <property type="entry name" value="Galactose-binding domain-like"/>
    <property type="match status" value="1"/>
</dbReference>